<evidence type="ECO:0000313" key="4">
    <source>
        <dbReference type="EMBL" id="MBE7323460.1"/>
    </source>
</evidence>
<protein>
    <recommendedName>
        <fullName evidence="3">Bifunctional glucose-6-phosphate/mannose-6-phosphate isomerase C-terminal domain-containing protein</fullName>
    </recommendedName>
</protein>
<evidence type="ECO:0000313" key="5">
    <source>
        <dbReference type="Proteomes" id="UP000756387"/>
    </source>
</evidence>
<dbReference type="Proteomes" id="UP000756387">
    <property type="component" value="Unassembled WGS sequence"/>
</dbReference>
<dbReference type="Pfam" id="PF10432">
    <property type="entry name" value="bact-PGI_C"/>
    <property type="match status" value="1"/>
</dbReference>
<reference evidence="4 5" key="1">
    <citation type="submission" date="2020-10" db="EMBL/GenBank/DDBJ databases">
        <title>Nocardioides sp. isolated from sludge.</title>
        <authorList>
            <person name="Zhang X."/>
        </authorList>
    </citation>
    <scope>NUCLEOTIDE SEQUENCE [LARGE SCALE GENOMIC DNA]</scope>
    <source>
        <strain evidence="4 5">Y6</strain>
    </source>
</reference>
<dbReference type="InterPro" id="IPR019490">
    <property type="entry name" value="Glu6P/Mann6P_isomerase_C"/>
</dbReference>
<dbReference type="EMBL" id="JADCSA010000002">
    <property type="protein sequence ID" value="MBE7323460.1"/>
    <property type="molecule type" value="Genomic_DNA"/>
</dbReference>
<sequence>MTPWFDESRLDDERALAAADPLLRSLAEAGARVRRDRVEADQALDEVVARAATADRPRAVVAAGPDSRLLRAVLEPWCPVPFVAWPNPGLPGWVGSLDLVVVLEPVGADERSALAVSEALRRGAQVVVATPADSLVARHAEGRWCQVLPLVTGDQSAAAVVMLEFLDRVHLGPRTDVEDVARALDHVATLCSPHRDLSVNPAKMLAISLADRTPVVWGGSVLAARAARRVAESLRRASGVSAIAGDAEHLVPVLESAPVRDLFDDPLEDESATLPPVLVVLDDGHDDPAVHEQRDRLLRTAQERGVRVETLTCEQGAESELARYASLLLQGRYAAAYLQIGLTGGVTR</sequence>
<dbReference type="RefSeq" id="WP_193636802.1">
    <property type="nucleotide sequence ID" value="NZ_JADCSA010000002.1"/>
</dbReference>
<evidence type="ECO:0000259" key="3">
    <source>
        <dbReference type="Pfam" id="PF10432"/>
    </source>
</evidence>
<organism evidence="4 5">
    <name type="scientific">Nocardioides malaquae</name>
    <dbReference type="NCBI Taxonomy" id="2773426"/>
    <lineage>
        <taxon>Bacteria</taxon>
        <taxon>Bacillati</taxon>
        <taxon>Actinomycetota</taxon>
        <taxon>Actinomycetes</taxon>
        <taxon>Propionibacteriales</taxon>
        <taxon>Nocardioidaceae</taxon>
        <taxon>Nocardioides</taxon>
    </lineage>
</organism>
<dbReference type="SUPFAM" id="SSF53697">
    <property type="entry name" value="SIS domain"/>
    <property type="match status" value="1"/>
</dbReference>
<keyword evidence="5" id="KW-1185">Reference proteome</keyword>
<comment type="similarity">
    <text evidence="1">Belongs to the PGI/PMI family.</text>
</comment>
<name>A0ABR9RQL0_9ACTN</name>
<keyword evidence="2" id="KW-0413">Isomerase</keyword>
<evidence type="ECO:0000256" key="2">
    <source>
        <dbReference type="ARBA" id="ARBA00023235"/>
    </source>
</evidence>
<dbReference type="InterPro" id="IPR046348">
    <property type="entry name" value="SIS_dom_sf"/>
</dbReference>
<dbReference type="Gene3D" id="3.40.50.10490">
    <property type="entry name" value="Glucose-6-phosphate isomerase like protein, domain 1"/>
    <property type="match status" value="1"/>
</dbReference>
<proteinExistence type="inferred from homology"/>
<comment type="caution">
    <text evidence="4">The sequence shown here is derived from an EMBL/GenBank/DDBJ whole genome shotgun (WGS) entry which is preliminary data.</text>
</comment>
<gene>
    <name evidence="4" type="ORF">IEQ44_02180</name>
</gene>
<accession>A0ABR9RQL0</accession>
<evidence type="ECO:0000256" key="1">
    <source>
        <dbReference type="ARBA" id="ARBA00010523"/>
    </source>
</evidence>
<feature type="domain" description="Bifunctional glucose-6-phosphate/mannose-6-phosphate isomerase C-terminal" evidence="3">
    <location>
        <begin position="199"/>
        <end position="338"/>
    </location>
</feature>